<dbReference type="RefSeq" id="WP_189678342.1">
    <property type="nucleotide sequence ID" value="NZ_BNCJ01000001.1"/>
</dbReference>
<dbReference type="GO" id="GO:0032259">
    <property type="term" value="P:methylation"/>
    <property type="evidence" value="ECO:0007669"/>
    <property type="project" value="UniProtKB-KW"/>
</dbReference>
<protein>
    <submittedName>
        <fullName evidence="2">Uroporphyrinogen III methyltransferase</fullName>
    </submittedName>
</protein>
<proteinExistence type="predicted"/>
<dbReference type="GO" id="GO:0008168">
    <property type="term" value="F:methyltransferase activity"/>
    <property type="evidence" value="ECO:0007669"/>
    <property type="project" value="UniProtKB-KW"/>
</dbReference>
<evidence type="ECO:0000313" key="3">
    <source>
        <dbReference type="Proteomes" id="UP000626220"/>
    </source>
</evidence>
<evidence type="ECO:0000313" key="2">
    <source>
        <dbReference type="EMBL" id="GHF35489.1"/>
    </source>
</evidence>
<accession>A0A8J3GTR6</accession>
<dbReference type="Gene3D" id="3.40.50.10090">
    <property type="match status" value="2"/>
</dbReference>
<dbReference type="Proteomes" id="UP000626220">
    <property type="component" value="Unassembled WGS sequence"/>
</dbReference>
<dbReference type="AlphaFoldDB" id="A0A8J3GTR6"/>
<sequence length="253" mass="26623">MSLLTIPSPPMRPVLLLTRPRASSLAFAEALPAEMRDRVEVVISPLMEIEPLVQSLDLGAARGIVFSSANAVRAVAPLVTDRSLPCFCVGEVTAEVAREAGWDARAMGATADELVPALLREGPAGPLVHLVGQHRRGDIAGRLSQGGIETRAVPVYAQPLRDLNDAARAALAGELPVIAPLFSPRTARHFAGLARGTAPIHAVAMSEAVAESLNSLNFAYISVAEHPDAQSMVQAIGDCLGRISRVEGVRPAQ</sequence>
<evidence type="ECO:0000259" key="1">
    <source>
        <dbReference type="Pfam" id="PF02602"/>
    </source>
</evidence>
<keyword evidence="2" id="KW-0808">Transferase</keyword>
<dbReference type="Pfam" id="PF02602">
    <property type="entry name" value="HEM4"/>
    <property type="match status" value="1"/>
</dbReference>
<comment type="caution">
    <text evidence="2">The sequence shown here is derived from an EMBL/GenBank/DDBJ whole genome shotgun (WGS) entry which is preliminary data.</text>
</comment>
<dbReference type="GO" id="GO:0004852">
    <property type="term" value="F:uroporphyrinogen-III synthase activity"/>
    <property type="evidence" value="ECO:0007669"/>
    <property type="project" value="InterPro"/>
</dbReference>
<dbReference type="EMBL" id="BNCJ01000001">
    <property type="protein sequence ID" value="GHF35489.1"/>
    <property type="molecule type" value="Genomic_DNA"/>
</dbReference>
<dbReference type="CDD" id="cd06578">
    <property type="entry name" value="HemD"/>
    <property type="match status" value="1"/>
</dbReference>
<dbReference type="SUPFAM" id="SSF69618">
    <property type="entry name" value="HemD-like"/>
    <property type="match status" value="1"/>
</dbReference>
<keyword evidence="3" id="KW-1185">Reference proteome</keyword>
<dbReference type="GO" id="GO:0033014">
    <property type="term" value="P:tetrapyrrole biosynthetic process"/>
    <property type="evidence" value="ECO:0007669"/>
    <property type="project" value="InterPro"/>
</dbReference>
<reference evidence="2" key="1">
    <citation type="journal article" date="2014" name="Int. J. Syst. Evol. Microbiol.">
        <title>Complete genome sequence of Corynebacterium casei LMG S-19264T (=DSM 44701T), isolated from a smear-ripened cheese.</title>
        <authorList>
            <consortium name="US DOE Joint Genome Institute (JGI-PGF)"/>
            <person name="Walter F."/>
            <person name="Albersmeier A."/>
            <person name="Kalinowski J."/>
            <person name="Ruckert C."/>
        </authorList>
    </citation>
    <scope>NUCLEOTIDE SEQUENCE</scope>
    <source>
        <strain evidence="2">KCTC 42650</strain>
    </source>
</reference>
<dbReference type="InterPro" id="IPR036108">
    <property type="entry name" value="4pyrrol_syn_uPrphyn_synt_sf"/>
</dbReference>
<reference evidence="2" key="2">
    <citation type="submission" date="2020-09" db="EMBL/GenBank/DDBJ databases">
        <authorList>
            <person name="Sun Q."/>
            <person name="Kim S."/>
        </authorList>
    </citation>
    <scope>NUCLEOTIDE SEQUENCE</scope>
    <source>
        <strain evidence="2">KCTC 42650</strain>
    </source>
</reference>
<feature type="domain" description="Tetrapyrrole biosynthesis uroporphyrinogen III synthase" evidence="1">
    <location>
        <begin position="39"/>
        <end position="234"/>
    </location>
</feature>
<gene>
    <name evidence="2" type="ORF">GCM10017056_03840</name>
</gene>
<dbReference type="InterPro" id="IPR003754">
    <property type="entry name" value="4pyrrol_synth_uPrphyn_synth"/>
</dbReference>
<keyword evidence="2" id="KW-0489">Methyltransferase</keyword>
<name>A0A8J3GTR6_9RHOB</name>
<organism evidence="2 3">
    <name type="scientific">Seohaeicola zhoushanensis</name>
    <dbReference type="NCBI Taxonomy" id="1569283"/>
    <lineage>
        <taxon>Bacteria</taxon>
        <taxon>Pseudomonadati</taxon>
        <taxon>Pseudomonadota</taxon>
        <taxon>Alphaproteobacteria</taxon>
        <taxon>Rhodobacterales</taxon>
        <taxon>Roseobacteraceae</taxon>
        <taxon>Seohaeicola</taxon>
    </lineage>
</organism>